<gene>
    <name evidence="5" type="ORF">Aglo03_31770</name>
</gene>
<name>A0A9W6VAQ7_9PSEU</name>
<comment type="similarity">
    <text evidence="2">Belongs to the EspG family.</text>
</comment>
<dbReference type="AlphaFoldDB" id="A0A9W6VAQ7"/>
<evidence type="ECO:0000313" key="6">
    <source>
        <dbReference type="Proteomes" id="UP001165042"/>
    </source>
</evidence>
<sequence length="261" mass="27194">MSTPAPHRLTLTAAEYAYVVARLDANMPPDWRPAPDIAAVGDLAAKGVLVDDEVHPSVAANIGVIAAPKVFLETTATVGTRGSRSLHAFAGDLGASLFLLPDAAVEISLFAAVDLGRELVRAVPGEESGIGAALDAVEEVEPLQGVVPLAALHELGVADLLREADPEAPGYVLAELRLPKDEAEFALQVVKRTDGVLTCLVTGLVDGSVRSARVHWLHSDAGWVGVRPAAHGGGRQLVELVPVDRADLGVWVAPYLAEALA</sequence>
<comment type="subcellular location">
    <subcellularLocation>
        <location evidence="1">Cytoplasm</location>
    </subcellularLocation>
</comment>
<evidence type="ECO:0008006" key="7">
    <source>
        <dbReference type="Google" id="ProtNLM"/>
    </source>
</evidence>
<dbReference type="Proteomes" id="UP001165042">
    <property type="component" value="Unassembled WGS sequence"/>
</dbReference>
<evidence type="ECO:0000256" key="1">
    <source>
        <dbReference type="ARBA" id="ARBA00004496"/>
    </source>
</evidence>
<dbReference type="EMBL" id="BSSD01000004">
    <property type="protein sequence ID" value="GLW92361.1"/>
    <property type="molecule type" value="Genomic_DNA"/>
</dbReference>
<dbReference type="RefSeq" id="WP_285610952.1">
    <property type="nucleotide sequence ID" value="NZ_BSSD01000004.1"/>
</dbReference>
<proteinExistence type="inferred from homology"/>
<accession>A0A9W6VAQ7</accession>
<evidence type="ECO:0000256" key="2">
    <source>
        <dbReference type="ARBA" id="ARBA00006411"/>
    </source>
</evidence>
<keyword evidence="3" id="KW-0963">Cytoplasm</keyword>
<evidence type="ECO:0000256" key="4">
    <source>
        <dbReference type="ARBA" id="ARBA00023186"/>
    </source>
</evidence>
<dbReference type="InterPro" id="IPR025734">
    <property type="entry name" value="EspG"/>
</dbReference>
<keyword evidence="6" id="KW-1185">Reference proteome</keyword>
<evidence type="ECO:0000313" key="5">
    <source>
        <dbReference type="EMBL" id="GLW92361.1"/>
    </source>
</evidence>
<dbReference type="Pfam" id="PF14011">
    <property type="entry name" value="ESX-1_EspG"/>
    <property type="match status" value="1"/>
</dbReference>
<organism evidence="5 6">
    <name type="scientific">Actinokineospora globicatena</name>
    <dbReference type="NCBI Taxonomy" id="103729"/>
    <lineage>
        <taxon>Bacteria</taxon>
        <taxon>Bacillati</taxon>
        <taxon>Actinomycetota</taxon>
        <taxon>Actinomycetes</taxon>
        <taxon>Pseudonocardiales</taxon>
        <taxon>Pseudonocardiaceae</taxon>
        <taxon>Actinokineospora</taxon>
    </lineage>
</organism>
<comment type="caution">
    <text evidence="5">The sequence shown here is derived from an EMBL/GenBank/DDBJ whole genome shotgun (WGS) entry which is preliminary data.</text>
</comment>
<protein>
    <recommendedName>
        <fullName evidence="7">EspG family protein</fullName>
    </recommendedName>
</protein>
<reference evidence="5" key="1">
    <citation type="submission" date="2023-02" db="EMBL/GenBank/DDBJ databases">
        <title>Actinokineospora globicatena NBRC 15670.</title>
        <authorList>
            <person name="Ichikawa N."/>
            <person name="Sato H."/>
            <person name="Tonouchi N."/>
        </authorList>
    </citation>
    <scope>NUCLEOTIDE SEQUENCE</scope>
    <source>
        <strain evidence="5">NBRC 15670</strain>
    </source>
</reference>
<keyword evidence="4" id="KW-0143">Chaperone</keyword>
<evidence type="ECO:0000256" key="3">
    <source>
        <dbReference type="ARBA" id="ARBA00022490"/>
    </source>
</evidence>